<evidence type="ECO:0000313" key="3">
    <source>
        <dbReference type="EMBL" id="GAA0768846.1"/>
    </source>
</evidence>
<evidence type="ECO:0000313" key="4">
    <source>
        <dbReference type="Proteomes" id="UP001500279"/>
    </source>
</evidence>
<dbReference type="Pfam" id="PF20567">
    <property type="entry name" value="DUF6776"/>
    <property type="match status" value="1"/>
</dbReference>
<dbReference type="EMBL" id="BAAAEW010000047">
    <property type="protein sequence ID" value="GAA0768846.1"/>
    <property type="molecule type" value="Genomic_DNA"/>
</dbReference>
<dbReference type="Proteomes" id="UP001500279">
    <property type="component" value="Unassembled WGS sequence"/>
</dbReference>
<protein>
    <recommendedName>
        <fullName evidence="5">DNA-binding protein</fullName>
    </recommendedName>
</protein>
<evidence type="ECO:0000256" key="1">
    <source>
        <dbReference type="SAM" id="Coils"/>
    </source>
</evidence>
<accession>A0ABP3VUZ8</accession>
<evidence type="ECO:0008006" key="5">
    <source>
        <dbReference type="Google" id="ProtNLM"/>
    </source>
</evidence>
<reference evidence="4" key="1">
    <citation type="journal article" date="2019" name="Int. J. Syst. Evol. Microbiol.">
        <title>The Global Catalogue of Microorganisms (GCM) 10K type strain sequencing project: providing services to taxonomists for standard genome sequencing and annotation.</title>
        <authorList>
            <consortium name="The Broad Institute Genomics Platform"/>
            <consortium name="The Broad Institute Genome Sequencing Center for Infectious Disease"/>
            <person name="Wu L."/>
            <person name="Ma J."/>
        </authorList>
    </citation>
    <scope>NUCLEOTIDE SEQUENCE [LARGE SCALE GENOMIC DNA]</scope>
    <source>
        <strain evidence="4">JCM 15503</strain>
    </source>
</reference>
<keyword evidence="2" id="KW-0812">Transmembrane</keyword>
<comment type="caution">
    <text evidence="3">The sequence shown here is derived from an EMBL/GenBank/DDBJ whole genome shotgun (WGS) entry which is preliminary data.</text>
</comment>
<feature type="transmembrane region" description="Helical" evidence="2">
    <location>
        <begin position="12"/>
        <end position="31"/>
    </location>
</feature>
<gene>
    <name evidence="3" type="ORF">GCM10009107_59070</name>
</gene>
<evidence type="ECO:0000256" key="2">
    <source>
        <dbReference type="SAM" id="Phobius"/>
    </source>
</evidence>
<feature type="coiled-coil region" evidence="1">
    <location>
        <begin position="41"/>
        <end position="103"/>
    </location>
</feature>
<organism evidence="3 4">
    <name type="scientific">Ideonella azotifigens</name>
    <dbReference type="NCBI Taxonomy" id="513160"/>
    <lineage>
        <taxon>Bacteria</taxon>
        <taxon>Pseudomonadati</taxon>
        <taxon>Pseudomonadota</taxon>
        <taxon>Betaproteobacteria</taxon>
        <taxon>Burkholderiales</taxon>
        <taxon>Sphaerotilaceae</taxon>
        <taxon>Ideonella</taxon>
    </lineage>
</organism>
<keyword evidence="2" id="KW-1133">Transmembrane helix</keyword>
<keyword evidence="2" id="KW-0472">Membrane</keyword>
<name>A0ABP3VUZ8_9BURK</name>
<keyword evidence="1" id="KW-0175">Coiled coil</keyword>
<sequence length="223" mass="24525">MTVRSQMAWPLRWVAAAVVLGFSAAIALWAFEFGKEIAGLDRGAQAELVRLRNELSQLREEREHAQSIANTAESLLKTERAAEERLVEQLKQSEAEKMSLKADLGFFERLLPTTASAGAESLQVRGLQVDQESPGHWRYQLLVMQSGRQAQAFSGHYELTFSGTEDGKPWTLTLPGGAQPLQVKQYVRVEGRVDGPAHAVVKSVVLRVTDSAGGVRATQTLKL</sequence>
<dbReference type="InterPro" id="IPR046703">
    <property type="entry name" value="DUF6776"/>
</dbReference>
<keyword evidence="4" id="KW-1185">Reference proteome</keyword>
<proteinExistence type="predicted"/>